<dbReference type="Proteomes" id="UP001322138">
    <property type="component" value="Unassembled WGS sequence"/>
</dbReference>
<dbReference type="RefSeq" id="XP_062732731.1">
    <property type="nucleotide sequence ID" value="XM_062872709.1"/>
</dbReference>
<keyword evidence="2" id="KW-1185">Reference proteome</keyword>
<accession>A0ABR0FIG9</accession>
<reference evidence="1 2" key="1">
    <citation type="journal article" date="2023" name="bioRxiv">
        <title>High-quality genome assemblies of four members of thePodospora anserinaspecies complex.</title>
        <authorList>
            <person name="Ament-Velasquez S.L."/>
            <person name="Vogan A.A."/>
            <person name="Wallerman O."/>
            <person name="Hartmann F."/>
            <person name="Gautier V."/>
            <person name="Silar P."/>
            <person name="Giraud T."/>
            <person name="Johannesson H."/>
        </authorList>
    </citation>
    <scope>NUCLEOTIDE SEQUENCE [LARGE SCALE GENOMIC DNA]</scope>
    <source>
        <strain evidence="1 2">CBS 112042</strain>
    </source>
</reference>
<organism evidence="1 2">
    <name type="scientific">Podospora bellae-mahoneyi</name>
    <dbReference type="NCBI Taxonomy" id="2093777"/>
    <lineage>
        <taxon>Eukaryota</taxon>
        <taxon>Fungi</taxon>
        <taxon>Dikarya</taxon>
        <taxon>Ascomycota</taxon>
        <taxon>Pezizomycotina</taxon>
        <taxon>Sordariomycetes</taxon>
        <taxon>Sordariomycetidae</taxon>
        <taxon>Sordariales</taxon>
        <taxon>Podosporaceae</taxon>
        <taxon>Podospora</taxon>
    </lineage>
</organism>
<evidence type="ECO:0000313" key="2">
    <source>
        <dbReference type="Proteomes" id="UP001322138"/>
    </source>
</evidence>
<gene>
    <name evidence="1" type="ORF">QC761_0071180</name>
</gene>
<comment type="caution">
    <text evidence="1">The sequence shown here is derived from an EMBL/GenBank/DDBJ whole genome shotgun (WGS) entry which is preliminary data.</text>
</comment>
<name>A0ABR0FIG9_9PEZI</name>
<proteinExistence type="predicted"/>
<sequence>MHYPQLQLEGYTPGGGPRMRLLLVQTAHGLTPSSGGYKANVCYAFPEELDKYARRAKAKGVYPGVIGLEPVIVTDGKNQEHKLHINEFTDEWGILNTTIARHEFKAAYPADEF</sequence>
<evidence type="ECO:0000313" key="1">
    <source>
        <dbReference type="EMBL" id="KAK4643755.1"/>
    </source>
</evidence>
<dbReference type="GeneID" id="87891971"/>
<protein>
    <submittedName>
        <fullName evidence="1">Uncharacterized protein</fullName>
    </submittedName>
</protein>
<dbReference type="EMBL" id="JAFFGZ010000006">
    <property type="protein sequence ID" value="KAK4643755.1"/>
    <property type="molecule type" value="Genomic_DNA"/>
</dbReference>